<evidence type="ECO:0008006" key="4">
    <source>
        <dbReference type="Google" id="ProtNLM"/>
    </source>
</evidence>
<evidence type="ECO:0000256" key="1">
    <source>
        <dbReference type="SAM" id="MobiDB-lite"/>
    </source>
</evidence>
<dbReference type="Proteomes" id="UP000006786">
    <property type="component" value="Unassembled WGS sequence"/>
</dbReference>
<evidence type="ECO:0000313" key="3">
    <source>
        <dbReference type="Proteomes" id="UP000006786"/>
    </source>
</evidence>
<dbReference type="OrthoDB" id="7864318at2"/>
<name>K2LH37_9HYPH</name>
<organism evidence="2 3">
    <name type="scientific">Nitratireductor pacificus pht-3B</name>
    <dbReference type="NCBI Taxonomy" id="391937"/>
    <lineage>
        <taxon>Bacteria</taxon>
        <taxon>Pseudomonadati</taxon>
        <taxon>Pseudomonadota</taxon>
        <taxon>Alphaproteobacteria</taxon>
        <taxon>Hyphomicrobiales</taxon>
        <taxon>Phyllobacteriaceae</taxon>
        <taxon>Nitratireductor</taxon>
    </lineage>
</organism>
<gene>
    <name evidence="2" type="ORF">NA2_19953</name>
</gene>
<dbReference type="Gene3D" id="1.10.10.10">
    <property type="entry name" value="Winged helix-like DNA-binding domain superfamily/Winged helix DNA-binding domain"/>
    <property type="match status" value="1"/>
</dbReference>
<dbReference type="RefSeq" id="WP_008599079.1">
    <property type="nucleotide sequence ID" value="NZ_AMRM01000030.1"/>
</dbReference>
<dbReference type="PATRIC" id="fig|391937.3.peg.4090"/>
<sequence length="410" mass="45017">MSWQATAWVSKIEAGGASGKLLLYALANYADENGRCWPSDARLMSDTELSERAIRDWKRKLEEAGLIAVERRRGGGGTFQADEIRLAMATETPARPPANPAGGEGKTTGKSCCDHRQMTPPPPANGAVPPTPPYKAEPSEEPPIEPIEREAREGEREEGEIAEAAKADRPGSADFEKRVARFCSGRGFLAGVWQDWEKSSLGYIGRHFAALSPEERAEAERWRDPYLLDLGARKIAPQPPGNFLRDKAWNALDPMILKRADDLRQAKLGPADRQQPEGWAKCLGPAGMAFLFGKMLDGPADAVLAARPFLTDSQLRAAWPAVWWWRASQNQKGGAVFDRRWHGLASAMEPVPKESAMLAAWRAEFDARGWQWMPVFDGLDVVFCPKGGPAGLEAFKAAIDQGDEQAEAEE</sequence>
<dbReference type="AlphaFoldDB" id="K2LH37"/>
<dbReference type="STRING" id="391937.NA2_19953"/>
<dbReference type="eggNOG" id="COG1846">
    <property type="taxonomic scope" value="Bacteria"/>
</dbReference>
<evidence type="ECO:0000313" key="2">
    <source>
        <dbReference type="EMBL" id="EKF17079.1"/>
    </source>
</evidence>
<comment type="caution">
    <text evidence="2">The sequence shown here is derived from an EMBL/GenBank/DDBJ whole genome shotgun (WGS) entry which is preliminary data.</text>
</comment>
<keyword evidence="3" id="KW-1185">Reference proteome</keyword>
<feature type="region of interest" description="Disordered" evidence="1">
    <location>
        <begin position="150"/>
        <end position="169"/>
    </location>
</feature>
<accession>K2LH37</accession>
<dbReference type="EMBL" id="AMRM01000030">
    <property type="protein sequence ID" value="EKF17079.1"/>
    <property type="molecule type" value="Genomic_DNA"/>
</dbReference>
<feature type="region of interest" description="Disordered" evidence="1">
    <location>
        <begin position="92"/>
        <end position="145"/>
    </location>
</feature>
<dbReference type="Pfam" id="PF13730">
    <property type="entry name" value="HTH_36"/>
    <property type="match status" value="1"/>
</dbReference>
<dbReference type="InterPro" id="IPR036388">
    <property type="entry name" value="WH-like_DNA-bd_sf"/>
</dbReference>
<reference evidence="2 3" key="1">
    <citation type="journal article" date="2012" name="J. Bacteriol.">
        <title>Genome Sequence of Nitratireductor pacificus Type Strain pht-3B.</title>
        <authorList>
            <person name="Lai Q."/>
            <person name="Li G."/>
            <person name="Shao Z."/>
        </authorList>
    </citation>
    <scope>NUCLEOTIDE SEQUENCE [LARGE SCALE GENOMIC DNA]</scope>
    <source>
        <strain evidence="3">pht-3B</strain>
    </source>
</reference>
<proteinExistence type="predicted"/>
<feature type="compositionally biased region" description="Pro residues" evidence="1">
    <location>
        <begin position="119"/>
        <end position="135"/>
    </location>
</feature>
<protein>
    <recommendedName>
        <fullName evidence="4">Helix-turn-helix domain-containing protein</fullName>
    </recommendedName>
</protein>